<evidence type="ECO:0000256" key="4">
    <source>
        <dbReference type="ARBA" id="ARBA00023136"/>
    </source>
</evidence>
<feature type="transmembrane region" description="Helical" evidence="5">
    <location>
        <begin position="12"/>
        <end position="41"/>
    </location>
</feature>
<dbReference type="InterPro" id="IPR003339">
    <property type="entry name" value="ABC/ECF_trnsptr_transmembrane"/>
</dbReference>
<dbReference type="RefSeq" id="WP_213413060.1">
    <property type="nucleotide sequence ID" value="NZ_BOVK01000043.1"/>
</dbReference>
<comment type="caution">
    <text evidence="6">The sequence shown here is derived from an EMBL/GenBank/DDBJ whole genome shotgun (WGS) entry which is preliminary data.</text>
</comment>
<evidence type="ECO:0000313" key="6">
    <source>
        <dbReference type="EMBL" id="GIQ70282.1"/>
    </source>
</evidence>
<feature type="transmembrane region" description="Helical" evidence="5">
    <location>
        <begin position="113"/>
        <end position="131"/>
    </location>
</feature>
<evidence type="ECO:0000256" key="3">
    <source>
        <dbReference type="ARBA" id="ARBA00022989"/>
    </source>
</evidence>
<dbReference type="PANTHER" id="PTHR33514:SF13">
    <property type="entry name" value="PROTEIN ABCI12, CHLOROPLASTIC"/>
    <property type="match status" value="1"/>
</dbReference>
<organism evidence="6 7">
    <name type="scientific">Xylanibacillus composti</name>
    <dbReference type="NCBI Taxonomy" id="1572762"/>
    <lineage>
        <taxon>Bacteria</taxon>
        <taxon>Bacillati</taxon>
        <taxon>Bacillota</taxon>
        <taxon>Bacilli</taxon>
        <taxon>Bacillales</taxon>
        <taxon>Paenibacillaceae</taxon>
        <taxon>Xylanibacillus</taxon>
    </lineage>
</organism>
<keyword evidence="4 5" id="KW-0472">Membrane</keyword>
<comment type="subcellular location">
    <subcellularLocation>
        <location evidence="1">Membrane</location>
        <topology evidence="1">Multi-pass membrane protein</topology>
    </subcellularLocation>
</comment>
<evidence type="ECO:0000256" key="1">
    <source>
        <dbReference type="ARBA" id="ARBA00004141"/>
    </source>
</evidence>
<dbReference type="AlphaFoldDB" id="A0A8J4M3P2"/>
<name>A0A8J4M3P2_9BACL</name>
<dbReference type="Pfam" id="PF02361">
    <property type="entry name" value="CbiQ"/>
    <property type="match status" value="1"/>
</dbReference>
<evidence type="ECO:0000313" key="7">
    <source>
        <dbReference type="Proteomes" id="UP000677918"/>
    </source>
</evidence>
<dbReference type="EMBL" id="BOVK01000043">
    <property type="protein sequence ID" value="GIQ70282.1"/>
    <property type="molecule type" value="Genomic_DNA"/>
</dbReference>
<accession>A0A8J4M3P2</accession>
<proteinExistence type="predicted"/>
<reference evidence="6" key="1">
    <citation type="submission" date="2021-04" db="EMBL/GenBank/DDBJ databases">
        <title>Draft genome sequence of Xylanibacillus composti strain K13.</title>
        <authorList>
            <person name="Uke A."/>
            <person name="Chhe C."/>
            <person name="Baramee S."/>
            <person name="Kosugi A."/>
        </authorList>
    </citation>
    <scope>NUCLEOTIDE SEQUENCE</scope>
    <source>
        <strain evidence="6">K13</strain>
    </source>
</reference>
<dbReference type="GO" id="GO:0005886">
    <property type="term" value="C:plasma membrane"/>
    <property type="evidence" value="ECO:0007669"/>
    <property type="project" value="TreeGrafter"/>
</dbReference>
<evidence type="ECO:0000256" key="5">
    <source>
        <dbReference type="SAM" id="Phobius"/>
    </source>
</evidence>
<keyword evidence="3 5" id="KW-1133">Transmembrane helix</keyword>
<feature type="transmembrane region" description="Helical" evidence="5">
    <location>
        <begin position="48"/>
        <end position="65"/>
    </location>
</feature>
<protein>
    <submittedName>
        <fullName evidence="6">Energy-coupling factor transporter transmembrane protein EcfT</fullName>
    </submittedName>
</protein>
<dbReference type="PANTHER" id="PTHR33514">
    <property type="entry name" value="PROTEIN ABCI12, CHLOROPLASTIC"/>
    <property type="match status" value="1"/>
</dbReference>
<evidence type="ECO:0000256" key="2">
    <source>
        <dbReference type="ARBA" id="ARBA00022692"/>
    </source>
</evidence>
<feature type="transmembrane region" description="Helical" evidence="5">
    <location>
        <begin position="71"/>
        <end position="92"/>
    </location>
</feature>
<keyword evidence="7" id="KW-1185">Reference proteome</keyword>
<keyword evidence="2 5" id="KW-0812">Transmembrane</keyword>
<dbReference type="CDD" id="cd16914">
    <property type="entry name" value="EcfT"/>
    <property type="match status" value="1"/>
</dbReference>
<dbReference type="Proteomes" id="UP000677918">
    <property type="component" value="Unassembled WGS sequence"/>
</dbReference>
<sequence length="226" mass="25083">MKLDPRTQLALLVFASVFVMFAREVWQLHVLVAISALYLLGHSLLRQTVYFVLAYIAFMAVLSVIPDYSAAFGIIVYTLARMTPVAMIGAALTRSSPSRIMCALERAAIPKPMLVMICILFRFFPVLAAEIKAIRDGIRARGIFPHWYSLLRQPAFVYECYFVPLIVRCLKLSSELASSAELRGIECGSGRTSIHPVGLKARDGLTACIYVLMGISVYWEGGPWGT</sequence>
<gene>
    <name evidence="6" type="ORF">XYCOK13_31060</name>
</gene>